<organism evidence="8 9">
    <name type="scientific">Desulfovibrio ferrophilus</name>
    <dbReference type="NCBI Taxonomy" id="241368"/>
    <lineage>
        <taxon>Bacteria</taxon>
        <taxon>Pseudomonadati</taxon>
        <taxon>Thermodesulfobacteriota</taxon>
        <taxon>Desulfovibrionia</taxon>
        <taxon>Desulfovibrionales</taxon>
        <taxon>Desulfovibrionaceae</taxon>
        <taxon>Desulfovibrio</taxon>
    </lineage>
</organism>
<sequence>MMEFLETVLTAKYNYWIYIILMMIGIWAMIAKVNLIKKIIGMNIFQTAIILFYVSIGAKKGGTIPILEHAPGHGHDYIMDADKYINPLPHVLMLTAIVVSVATLGVALALALKVYREHQTLDEDEILSHLSE</sequence>
<dbReference type="InterPro" id="IPR050601">
    <property type="entry name" value="CPA3_antiporter_subunitC"/>
</dbReference>
<dbReference type="Gene3D" id="1.10.287.3510">
    <property type="match status" value="1"/>
</dbReference>
<evidence type="ECO:0000313" key="8">
    <source>
        <dbReference type="EMBL" id="BBD08020.1"/>
    </source>
</evidence>
<keyword evidence="5 7" id="KW-1133">Transmembrane helix</keyword>
<evidence type="ECO:0000256" key="1">
    <source>
        <dbReference type="ARBA" id="ARBA00004651"/>
    </source>
</evidence>
<feature type="transmembrane region" description="Helical" evidence="7">
    <location>
        <begin position="91"/>
        <end position="112"/>
    </location>
</feature>
<dbReference type="PANTHER" id="PTHR34583">
    <property type="entry name" value="ANTIPORTER SUBUNIT MNHC2-RELATED"/>
    <property type="match status" value="1"/>
</dbReference>
<evidence type="ECO:0000256" key="4">
    <source>
        <dbReference type="ARBA" id="ARBA00022692"/>
    </source>
</evidence>
<evidence type="ECO:0000313" key="9">
    <source>
        <dbReference type="Proteomes" id="UP000269883"/>
    </source>
</evidence>
<feature type="transmembrane region" description="Helical" evidence="7">
    <location>
        <begin position="15"/>
        <end position="33"/>
    </location>
</feature>
<keyword evidence="6 7" id="KW-0472">Membrane</keyword>
<evidence type="ECO:0000256" key="2">
    <source>
        <dbReference type="ARBA" id="ARBA00010388"/>
    </source>
</evidence>
<dbReference type="RefSeq" id="WP_338031065.1">
    <property type="nucleotide sequence ID" value="NZ_AP017378.1"/>
</dbReference>
<evidence type="ECO:0000256" key="6">
    <source>
        <dbReference type="ARBA" id="ARBA00023136"/>
    </source>
</evidence>
<gene>
    <name evidence="8" type="ORF">DFE_1294</name>
</gene>
<keyword evidence="3" id="KW-1003">Cell membrane</keyword>
<keyword evidence="8" id="KW-0830">Ubiquinone</keyword>
<dbReference type="Proteomes" id="UP000269883">
    <property type="component" value="Chromosome"/>
</dbReference>
<dbReference type="InterPro" id="IPR039428">
    <property type="entry name" value="NUOK/Mnh_C1-like"/>
</dbReference>
<keyword evidence="9" id="KW-1185">Reference proteome</keyword>
<keyword evidence="4 7" id="KW-0812">Transmembrane</keyword>
<accession>A0A2Z6AXT5</accession>
<comment type="subcellular location">
    <subcellularLocation>
        <location evidence="1">Cell membrane</location>
        <topology evidence="1">Multi-pass membrane protein</topology>
    </subcellularLocation>
</comment>
<protein>
    <submittedName>
        <fullName evidence="8">NADH-ubiquinone oxidoreductase chain 4L</fullName>
    </submittedName>
</protein>
<comment type="similarity">
    <text evidence="2">Belongs to the CPA3 antiporters (TC 2.A.63) subunit C family.</text>
</comment>
<evidence type="ECO:0000256" key="7">
    <source>
        <dbReference type="SAM" id="Phobius"/>
    </source>
</evidence>
<proteinExistence type="inferred from homology"/>
<evidence type="ECO:0000256" key="3">
    <source>
        <dbReference type="ARBA" id="ARBA00022475"/>
    </source>
</evidence>
<dbReference type="AlphaFoldDB" id="A0A2Z6AXT5"/>
<name>A0A2Z6AXT5_9BACT</name>
<reference evidence="8 9" key="1">
    <citation type="journal article" date="2018" name="Sci. Adv.">
        <title>Multi-heme cytochromes provide a pathway for survival in energy-limited environments.</title>
        <authorList>
            <person name="Deng X."/>
            <person name="Dohmae N."/>
            <person name="Nealson K.H."/>
            <person name="Hashimoto K."/>
            <person name="Okamoto A."/>
        </authorList>
    </citation>
    <scope>NUCLEOTIDE SEQUENCE [LARGE SCALE GENOMIC DNA]</scope>
    <source>
        <strain evidence="8 9">IS5</strain>
    </source>
</reference>
<evidence type="ECO:0000256" key="5">
    <source>
        <dbReference type="ARBA" id="ARBA00022989"/>
    </source>
</evidence>
<dbReference type="NCBIfam" id="NF005624">
    <property type="entry name" value="PRK07375.2-3"/>
    <property type="match status" value="1"/>
</dbReference>
<dbReference type="Pfam" id="PF00420">
    <property type="entry name" value="Oxidored_q2"/>
    <property type="match status" value="1"/>
</dbReference>
<dbReference type="EMBL" id="AP017378">
    <property type="protein sequence ID" value="BBD08020.1"/>
    <property type="molecule type" value="Genomic_DNA"/>
</dbReference>
<dbReference type="PANTHER" id="PTHR34583:SF2">
    <property type="entry name" value="ANTIPORTER SUBUNIT MNHC2-RELATED"/>
    <property type="match status" value="1"/>
</dbReference>
<dbReference type="GO" id="GO:0005886">
    <property type="term" value="C:plasma membrane"/>
    <property type="evidence" value="ECO:0007669"/>
    <property type="project" value="UniProtKB-SubCell"/>
</dbReference>
<dbReference type="KEGG" id="dfl:DFE_1294"/>